<sequence length="391" mass="40573">MSELTGVTLARRYQIGELLGAGQAAELYRAVDYQTNRPVLVKLFRPATDPRAEADFLEGARLLASLSHPGLLPVRQFGQERGRVYLVMDHLDAPTLRGVITQRRPSDGELSRIGARIAEVLDYLHEQGVVHREVTPTNIVLSTDGQPRLADLGVPALAGEAGRGGYPPASAYRAPEQVRGEPAGPPADVFALGLVLLEAVTGQPAYPGDERSAAAARLHNPPVVPNDLAAPLANALLAMTELNPGGRPSAARAAAMLSGAPAASAAAAPVEGSSGPGMGKMAAIGLPVLVLLGLLGVLLFTGDDDDSSAGSTSASATVARTAAHTATRTATPTTRATTSRRTASPSAEASRPSLPDLPSISDLPKPDVPSGMTDKMKQAWDDFTSWLSGLF</sequence>
<feature type="domain" description="Protein kinase" evidence="8">
    <location>
        <begin position="13"/>
        <end position="263"/>
    </location>
</feature>
<keyword evidence="2" id="KW-0723">Serine/threonine-protein kinase</keyword>
<dbReference type="EC" id="2.7.11.1" evidence="1"/>
<keyword evidence="5" id="KW-0418">Kinase</keyword>
<evidence type="ECO:0000256" key="4">
    <source>
        <dbReference type="ARBA" id="ARBA00022741"/>
    </source>
</evidence>
<keyword evidence="3" id="KW-0808">Transferase</keyword>
<evidence type="ECO:0000256" key="5">
    <source>
        <dbReference type="ARBA" id="ARBA00022777"/>
    </source>
</evidence>
<evidence type="ECO:0000256" key="2">
    <source>
        <dbReference type="ARBA" id="ARBA00022527"/>
    </source>
</evidence>
<dbReference type="PANTHER" id="PTHR43289">
    <property type="entry name" value="MITOGEN-ACTIVATED PROTEIN KINASE KINASE KINASE 20-RELATED"/>
    <property type="match status" value="1"/>
</dbReference>
<evidence type="ECO:0000256" key="1">
    <source>
        <dbReference type="ARBA" id="ARBA00012513"/>
    </source>
</evidence>
<name>A0ABP9QEX8_9PSEU</name>
<evidence type="ECO:0000313" key="10">
    <source>
        <dbReference type="Proteomes" id="UP001428817"/>
    </source>
</evidence>
<dbReference type="SUPFAM" id="SSF56112">
    <property type="entry name" value="Protein kinase-like (PK-like)"/>
    <property type="match status" value="1"/>
</dbReference>
<dbReference type="InterPro" id="IPR000719">
    <property type="entry name" value="Prot_kinase_dom"/>
</dbReference>
<evidence type="ECO:0000313" key="9">
    <source>
        <dbReference type="EMBL" id="GAA5160761.1"/>
    </source>
</evidence>
<dbReference type="EMBL" id="BAABJP010000021">
    <property type="protein sequence ID" value="GAA5160761.1"/>
    <property type="molecule type" value="Genomic_DNA"/>
</dbReference>
<dbReference type="PROSITE" id="PS50011">
    <property type="entry name" value="PROTEIN_KINASE_DOM"/>
    <property type="match status" value="1"/>
</dbReference>
<dbReference type="Gene3D" id="1.10.510.10">
    <property type="entry name" value="Transferase(Phosphotransferase) domain 1"/>
    <property type="match status" value="1"/>
</dbReference>
<keyword evidence="4" id="KW-0547">Nucleotide-binding</keyword>
<accession>A0ABP9QEX8</accession>
<proteinExistence type="predicted"/>
<dbReference type="PANTHER" id="PTHR43289:SF6">
    <property type="entry name" value="SERINE_THREONINE-PROTEIN KINASE NEKL-3"/>
    <property type="match status" value="1"/>
</dbReference>
<feature type="compositionally biased region" description="Low complexity" evidence="7">
    <location>
        <begin position="308"/>
        <end position="353"/>
    </location>
</feature>
<keyword evidence="6" id="KW-0067">ATP-binding</keyword>
<evidence type="ECO:0000256" key="3">
    <source>
        <dbReference type="ARBA" id="ARBA00022679"/>
    </source>
</evidence>
<dbReference type="CDD" id="cd14014">
    <property type="entry name" value="STKc_PknB_like"/>
    <property type="match status" value="1"/>
</dbReference>
<gene>
    <name evidence="9" type="ORF">GCM10023321_43980</name>
</gene>
<comment type="caution">
    <text evidence="9">The sequence shown here is derived from an EMBL/GenBank/DDBJ whole genome shotgun (WGS) entry which is preliminary data.</text>
</comment>
<evidence type="ECO:0000259" key="8">
    <source>
        <dbReference type="PROSITE" id="PS50011"/>
    </source>
</evidence>
<protein>
    <recommendedName>
        <fullName evidence="1">non-specific serine/threonine protein kinase</fullName>
        <ecNumber evidence="1">2.7.11.1</ecNumber>
    </recommendedName>
</protein>
<dbReference type="Gene3D" id="3.30.200.20">
    <property type="entry name" value="Phosphorylase Kinase, domain 1"/>
    <property type="match status" value="1"/>
</dbReference>
<dbReference type="RefSeq" id="WP_185063637.1">
    <property type="nucleotide sequence ID" value="NZ_BAABJP010000021.1"/>
</dbReference>
<evidence type="ECO:0000256" key="7">
    <source>
        <dbReference type="SAM" id="MobiDB-lite"/>
    </source>
</evidence>
<dbReference type="Proteomes" id="UP001428817">
    <property type="component" value="Unassembled WGS sequence"/>
</dbReference>
<feature type="region of interest" description="Disordered" evidence="7">
    <location>
        <begin position="306"/>
        <end position="375"/>
    </location>
</feature>
<dbReference type="Pfam" id="PF00069">
    <property type="entry name" value="Pkinase"/>
    <property type="match status" value="1"/>
</dbReference>
<dbReference type="InterPro" id="IPR011009">
    <property type="entry name" value="Kinase-like_dom_sf"/>
</dbReference>
<organism evidence="9 10">
    <name type="scientific">Pseudonocardia eucalypti</name>
    <dbReference type="NCBI Taxonomy" id="648755"/>
    <lineage>
        <taxon>Bacteria</taxon>
        <taxon>Bacillati</taxon>
        <taxon>Actinomycetota</taxon>
        <taxon>Actinomycetes</taxon>
        <taxon>Pseudonocardiales</taxon>
        <taxon>Pseudonocardiaceae</taxon>
        <taxon>Pseudonocardia</taxon>
    </lineage>
</organism>
<evidence type="ECO:0000256" key="6">
    <source>
        <dbReference type="ARBA" id="ARBA00022840"/>
    </source>
</evidence>
<keyword evidence="10" id="KW-1185">Reference proteome</keyword>
<reference evidence="10" key="1">
    <citation type="journal article" date="2019" name="Int. J. Syst. Evol. Microbiol.">
        <title>The Global Catalogue of Microorganisms (GCM) 10K type strain sequencing project: providing services to taxonomists for standard genome sequencing and annotation.</title>
        <authorList>
            <consortium name="The Broad Institute Genomics Platform"/>
            <consortium name="The Broad Institute Genome Sequencing Center for Infectious Disease"/>
            <person name="Wu L."/>
            <person name="Ma J."/>
        </authorList>
    </citation>
    <scope>NUCLEOTIDE SEQUENCE [LARGE SCALE GENOMIC DNA]</scope>
    <source>
        <strain evidence="10">JCM 18303</strain>
    </source>
</reference>